<organism evidence="1 2">
    <name type="scientific">Cypionkella aquatica</name>
    <dbReference type="NCBI Taxonomy" id="1756042"/>
    <lineage>
        <taxon>Bacteria</taxon>
        <taxon>Pseudomonadati</taxon>
        <taxon>Pseudomonadota</taxon>
        <taxon>Alphaproteobacteria</taxon>
        <taxon>Rhodobacterales</taxon>
        <taxon>Paracoccaceae</taxon>
        <taxon>Cypionkella</taxon>
    </lineage>
</organism>
<dbReference type="EMBL" id="BSPP01000010">
    <property type="protein sequence ID" value="GLS87970.1"/>
    <property type="molecule type" value="Genomic_DNA"/>
</dbReference>
<evidence type="ECO:0008006" key="3">
    <source>
        <dbReference type="Google" id="ProtNLM"/>
    </source>
</evidence>
<gene>
    <name evidence="1" type="ORF">GCM10010873_29440</name>
</gene>
<dbReference type="PROSITE" id="PS51257">
    <property type="entry name" value="PROKAR_LIPOPROTEIN"/>
    <property type="match status" value="1"/>
</dbReference>
<dbReference type="AlphaFoldDB" id="A0AA37U7A0"/>
<sequence>MIGASKILTVSYGTFSCTLEGFDEPFNTMKAIAEYFRDLAAEDRYFGAEPPTPDAAMLHRIAEREIQRRVEAKIQDNGVILRAGDADTPTIAAPAIAAPVAAPAVMPAVAAAAGLDSNGESVAARLSRLRAAQTPVAAPDVAAAVAEPSVQHIAEAAALADETYSEDQHSEDILASVTALAAAEPAGIAEQAPADLIETVAAADQPDASVLAFEDATEVEPQDLADLAALDLASADSVTPQSTDEIYTEDLVYDADLGLEDNFAQPEASALIASDALLIEETVIEDAAAEDAPALDQAQPVAEFDIESFAAADFSDAQDEATSADTTAHDPLAEAAAYADDDMLASLGALIAEDDQAQPGEAVAEPVAAQPAETLIDSGDYDDAEDDVLLANLVADLEPTNTPAVAPITPEAEANEEVAAPEATIARDAEPALPTEAGEKIQRARARVIKIRRADATPVQPQTSLLSPEAEAALQAELAALEAEIAPDTAAPQPVAVRPNRPVRNLAVRPAAVEPSNEAEDDARLSAALADDIAPAADAVAALMADTHAVESKAEPAVDPHAAAQAEARKLLETESGDDAVNRLIAATNSAMDDEDSRRRHSAISHLKAAVAATEAERQIKAANPGRPAPDRQDIYRHDLESVVRAMPADTNVESRAAANAERLSPLVLVSEQRIDRAKPATAAPPPAPAAATATARVVMPVRPRRIGGAAGMAAMQAMPQEDSLIGDDDQDDLDATAEDAGNFFADGQSFADFAEKLGANSLADLLEASAVYCAHVLGRPEFSRPFVMQQVENMIEQPDHGREDSLRAFGNLLRQGRIAKIKRGQFAITDRSPLLAEAKRIAL</sequence>
<comment type="caution">
    <text evidence="1">The sequence shown here is derived from an EMBL/GenBank/DDBJ whole genome shotgun (WGS) entry which is preliminary data.</text>
</comment>
<reference evidence="1 2" key="1">
    <citation type="journal article" date="2014" name="Int. J. Syst. Evol. Microbiol.">
        <title>Complete genome sequence of Corynebacterium casei LMG S-19264T (=DSM 44701T), isolated from a smear-ripened cheese.</title>
        <authorList>
            <consortium name="US DOE Joint Genome Institute (JGI-PGF)"/>
            <person name="Walter F."/>
            <person name="Albersmeier A."/>
            <person name="Kalinowski J."/>
            <person name="Ruckert C."/>
        </authorList>
    </citation>
    <scope>NUCLEOTIDE SEQUENCE [LARGE SCALE GENOMIC DNA]</scope>
    <source>
        <strain evidence="1 2">NBRC 111766</strain>
    </source>
</reference>
<protein>
    <recommendedName>
        <fullName evidence="3">Lipoprotein</fullName>
    </recommendedName>
</protein>
<proteinExistence type="predicted"/>
<accession>A0AA37U7A0</accession>
<name>A0AA37U7A0_9RHOB</name>
<evidence type="ECO:0000313" key="2">
    <source>
        <dbReference type="Proteomes" id="UP001157355"/>
    </source>
</evidence>
<keyword evidence="2" id="KW-1185">Reference proteome</keyword>
<dbReference type="RefSeq" id="WP_284326131.1">
    <property type="nucleotide sequence ID" value="NZ_BSPP01000010.1"/>
</dbReference>
<dbReference type="Proteomes" id="UP001157355">
    <property type="component" value="Unassembled WGS sequence"/>
</dbReference>
<evidence type="ECO:0000313" key="1">
    <source>
        <dbReference type="EMBL" id="GLS87970.1"/>
    </source>
</evidence>